<comment type="caution">
    <text evidence="10">The sequence shown here is derived from an EMBL/GenBank/DDBJ whole genome shotgun (WGS) entry which is preliminary data.</text>
</comment>
<keyword evidence="6" id="KW-0227">DNA damage</keyword>
<dbReference type="EMBL" id="BOOO01000002">
    <property type="protein sequence ID" value="GII27180.1"/>
    <property type="molecule type" value="Genomic_DNA"/>
</dbReference>
<evidence type="ECO:0000256" key="1">
    <source>
        <dbReference type="ARBA" id="ARBA00001286"/>
    </source>
</evidence>
<keyword evidence="5" id="KW-0808">Transferase</keyword>
<evidence type="ECO:0000256" key="4">
    <source>
        <dbReference type="ARBA" id="ARBA00022603"/>
    </source>
</evidence>
<dbReference type="InterPro" id="IPR036388">
    <property type="entry name" value="WH-like_DNA-bd_sf"/>
</dbReference>
<dbReference type="Pfam" id="PF01035">
    <property type="entry name" value="DNA_binding_1"/>
    <property type="match status" value="1"/>
</dbReference>
<comment type="catalytic activity">
    <reaction evidence="8">
        <text>a 6-O-methyl-2'-deoxyguanosine in DNA + L-cysteinyl-[protein] = S-methyl-L-cysteinyl-[protein] + a 2'-deoxyguanosine in DNA</text>
        <dbReference type="Rhea" id="RHEA:24000"/>
        <dbReference type="Rhea" id="RHEA-COMP:10131"/>
        <dbReference type="Rhea" id="RHEA-COMP:10132"/>
        <dbReference type="Rhea" id="RHEA-COMP:11367"/>
        <dbReference type="Rhea" id="RHEA-COMP:11368"/>
        <dbReference type="ChEBI" id="CHEBI:29950"/>
        <dbReference type="ChEBI" id="CHEBI:82612"/>
        <dbReference type="ChEBI" id="CHEBI:85445"/>
        <dbReference type="ChEBI" id="CHEBI:85448"/>
        <dbReference type="EC" id="2.1.1.63"/>
    </reaction>
</comment>
<dbReference type="GO" id="GO:0032259">
    <property type="term" value="P:methylation"/>
    <property type="evidence" value="ECO:0007669"/>
    <property type="project" value="UniProtKB-KW"/>
</dbReference>
<dbReference type="InterPro" id="IPR036217">
    <property type="entry name" value="MethylDNA_cys_MeTrfase_DNAb"/>
</dbReference>
<dbReference type="EC" id="2.1.1.63" evidence="3"/>
<evidence type="ECO:0000256" key="3">
    <source>
        <dbReference type="ARBA" id="ARBA00011918"/>
    </source>
</evidence>
<evidence type="ECO:0000259" key="9">
    <source>
        <dbReference type="Pfam" id="PF01035"/>
    </source>
</evidence>
<dbReference type="GO" id="GO:0003908">
    <property type="term" value="F:methylated-DNA-[protein]-cysteine S-methyltransferase activity"/>
    <property type="evidence" value="ECO:0007669"/>
    <property type="project" value="UniProtKB-EC"/>
</dbReference>
<dbReference type="NCBIfam" id="TIGR00589">
    <property type="entry name" value="ogt"/>
    <property type="match status" value="1"/>
</dbReference>
<evidence type="ECO:0000313" key="11">
    <source>
        <dbReference type="Proteomes" id="UP000650628"/>
    </source>
</evidence>
<name>A0A8J3TTZ4_9ACTN</name>
<feature type="domain" description="Methylated-DNA-[protein]-cysteine S-methyltransferase DNA binding" evidence="9">
    <location>
        <begin position="92"/>
        <end position="172"/>
    </location>
</feature>
<dbReference type="InterPro" id="IPR036631">
    <property type="entry name" value="MGMT_N_sf"/>
</dbReference>
<evidence type="ECO:0000313" key="10">
    <source>
        <dbReference type="EMBL" id="GII27180.1"/>
    </source>
</evidence>
<sequence>MRDNGRMAETVAFGSVPTKLGDVLAAVTETGVVATSFNDGPDVRARIAGRVGLAVADDPARTAGARRELEAYFGGDVREFAVTVDWRLMSALQRQVLGTLYTTVPYGQVVTYGELAARSGTAVPARGIGSIMGSNPIPIIVPCHRVVAGNGLGGFSGGDGVESKRWLLTLEGHLPPTLDWDL</sequence>
<evidence type="ECO:0000256" key="7">
    <source>
        <dbReference type="ARBA" id="ARBA00023204"/>
    </source>
</evidence>
<dbReference type="CDD" id="cd06445">
    <property type="entry name" value="ATase"/>
    <property type="match status" value="1"/>
</dbReference>
<proteinExistence type="inferred from homology"/>
<comment type="similarity">
    <text evidence="2">Belongs to the MGMT family.</text>
</comment>
<keyword evidence="4 10" id="KW-0489">Methyltransferase</keyword>
<comment type="catalytic activity">
    <reaction evidence="1">
        <text>a 4-O-methyl-thymidine in DNA + L-cysteinyl-[protein] = a thymidine in DNA + S-methyl-L-cysteinyl-[protein]</text>
        <dbReference type="Rhea" id="RHEA:53428"/>
        <dbReference type="Rhea" id="RHEA-COMP:10131"/>
        <dbReference type="Rhea" id="RHEA-COMP:10132"/>
        <dbReference type="Rhea" id="RHEA-COMP:13555"/>
        <dbReference type="Rhea" id="RHEA-COMP:13556"/>
        <dbReference type="ChEBI" id="CHEBI:29950"/>
        <dbReference type="ChEBI" id="CHEBI:82612"/>
        <dbReference type="ChEBI" id="CHEBI:137386"/>
        <dbReference type="ChEBI" id="CHEBI:137387"/>
        <dbReference type="EC" id="2.1.1.63"/>
    </reaction>
</comment>
<dbReference type="PANTHER" id="PTHR10815:SF13">
    <property type="entry name" value="METHYLATED-DNA--PROTEIN-CYSTEINE METHYLTRANSFERASE"/>
    <property type="match status" value="1"/>
</dbReference>
<organism evidence="10 11">
    <name type="scientific">Planotetraspora mira</name>
    <dbReference type="NCBI Taxonomy" id="58121"/>
    <lineage>
        <taxon>Bacteria</taxon>
        <taxon>Bacillati</taxon>
        <taxon>Actinomycetota</taxon>
        <taxon>Actinomycetes</taxon>
        <taxon>Streptosporangiales</taxon>
        <taxon>Streptosporangiaceae</taxon>
        <taxon>Planotetraspora</taxon>
    </lineage>
</organism>
<accession>A0A8J3TTZ4</accession>
<protein>
    <recommendedName>
        <fullName evidence="3">methylated-DNA--[protein]-cysteine S-methyltransferase</fullName>
        <ecNumber evidence="3">2.1.1.63</ecNumber>
    </recommendedName>
</protein>
<dbReference type="FunFam" id="1.10.10.10:FF:000214">
    <property type="entry name" value="Methylated-DNA--protein-cysteine methyltransferase"/>
    <property type="match status" value="1"/>
</dbReference>
<evidence type="ECO:0000256" key="8">
    <source>
        <dbReference type="ARBA" id="ARBA00049348"/>
    </source>
</evidence>
<dbReference type="PANTHER" id="PTHR10815">
    <property type="entry name" value="METHYLATED-DNA--PROTEIN-CYSTEINE METHYLTRANSFERASE"/>
    <property type="match status" value="1"/>
</dbReference>
<dbReference type="InterPro" id="IPR014048">
    <property type="entry name" value="MethylDNA_cys_MeTrfase_DNA-bd"/>
</dbReference>
<dbReference type="Gene3D" id="3.30.160.70">
    <property type="entry name" value="Methylated DNA-protein cysteine methyltransferase domain"/>
    <property type="match status" value="1"/>
</dbReference>
<evidence type="ECO:0000256" key="2">
    <source>
        <dbReference type="ARBA" id="ARBA00008711"/>
    </source>
</evidence>
<keyword evidence="7" id="KW-0234">DNA repair</keyword>
<dbReference type="SUPFAM" id="SSF53155">
    <property type="entry name" value="Methylated DNA-protein cysteine methyltransferase domain"/>
    <property type="match status" value="1"/>
</dbReference>
<gene>
    <name evidence="10" type="ORF">Pmi06nite_06220</name>
</gene>
<dbReference type="AlphaFoldDB" id="A0A8J3TTZ4"/>
<dbReference type="SUPFAM" id="SSF46767">
    <property type="entry name" value="Methylated DNA-protein cysteine methyltransferase, C-terminal domain"/>
    <property type="match status" value="1"/>
</dbReference>
<keyword evidence="11" id="KW-1185">Reference proteome</keyword>
<dbReference type="GO" id="GO:0006281">
    <property type="term" value="P:DNA repair"/>
    <property type="evidence" value="ECO:0007669"/>
    <property type="project" value="UniProtKB-KW"/>
</dbReference>
<evidence type="ECO:0000256" key="6">
    <source>
        <dbReference type="ARBA" id="ARBA00022763"/>
    </source>
</evidence>
<dbReference type="Proteomes" id="UP000650628">
    <property type="component" value="Unassembled WGS sequence"/>
</dbReference>
<reference evidence="10 11" key="1">
    <citation type="submission" date="2021-01" db="EMBL/GenBank/DDBJ databases">
        <title>Whole genome shotgun sequence of Planotetraspora mira NBRC 15435.</title>
        <authorList>
            <person name="Komaki H."/>
            <person name="Tamura T."/>
        </authorList>
    </citation>
    <scope>NUCLEOTIDE SEQUENCE [LARGE SCALE GENOMIC DNA]</scope>
    <source>
        <strain evidence="10 11">NBRC 15435</strain>
    </source>
</reference>
<evidence type="ECO:0000256" key="5">
    <source>
        <dbReference type="ARBA" id="ARBA00022679"/>
    </source>
</evidence>
<dbReference type="Gene3D" id="1.10.10.10">
    <property type="entry name" value="Winged helix-like DNA-binding domain superfamily/Winged helix DNA-binding domain"/>
    <property type="match status" value="1"/>
</dbReference>
<dbReference type="PROSITE" id="PS00374">
    <property type="entry name" value="MGMT"/>
    <property type="match status" value="1"/>
</dbReference>
<dbReference type="InterPro" id="IPR001497">
    <property type="entry name" value="MethylDNA_cys_MeTrfase_AS"/>
</dbReference>